<dbReference type="AlphaFoldDB" id="A0ABD3JZ76"/>
<gene>
    <name evidence="1" type="ORF">ACJRO7_028455</name>
</gene>
<protein>
    <submittedName>
        <fullName evidence="1">Uncharacterized protein</fullName>
    </submittedName>
</protein>
<dbReference type="EMBL" id="JBJKBG010000007">
    <property type="protein sequence ID" value="KAL3731574.1"/>
    <property type="molecule type" value="Genomic_DNA"/>
</dbReference>
<comment type="caution">
    <text evidence="1">The sequence shown here is derived from an EMBL/GenBank/DDBJ whole genome shotgun (WGS) entry which is preliminary data.</text>
</comment>
<accession>A0ABD3JZ76</accession>
<dbReference type="Proteomes" id="UP001634007">
    <property type="component" value="Unassembled WGS sequence"/>
</dbReference>
<evidence type="ECO:0000313" key="2">
    <source>
        <dbReference type="Proteomes" id="UP001634007"/>
    </source>
</evidence>
<name>A0ABD3JZ76_EUCGL</name>
<keyword evidence="2" id="KW-1185">Reference proteome</keyword>
<organism evidence="1 2">
    <name type="scientific">Eucalyptus globulus</name>
    <name type="common">Tasmanian blue gum</name>
    <dbReference type="NCBI Taxonomy" id="34317"/>
    <lineage>
        <taxon>Eukaryota</taxon>
        <taxon>Viridiplantae</taxon>
        <taxon>Streptophyta</taxon>
        <taxon>Embryophyta</taxon>
        <taxon>Tracheophyta</taxon>
        <taxon>Spermatophyta</taxon>
        <taxon>Magnoliopsida</taxon>
        <taxon>eudicotyledons</taxon>
        <taxon>Gunneridae</taxon>
        <taxon>Pentapetalae</taxon>
        <taxon>rosids</taxon>
        <taxon>malvids</taxon>
        <taxon>Myrtales</taxon>
        <taxon>Myrtaceae</taxon>
        <taxon>Myrtoideae</taxon>
        <taxon>Eucalypteae</taxon>
        <taxon>Eucalyptus</taxon>
    </lineage>
</organism>
<sequence>MNAGGSSKQRHTREPLSADTIRSIVIEPFRIHILMQQLALFSREQVRIGWWSGLLVKASSLEVDEALPVLEDLRLAKDSNWRKWSDAKAVSKI</sequence>
<evidence type="ECO:0000313" key="1">
    <source>
        <dbReference type="EMBL" id="KAL3731574.1"/>
    </source>
</evidence>
<reference evidence="1 2" key="1">
    <citation type="submission" date="2024-11" db="EMBL/GenBank/DDBJ databases">
        <title>Chromosome-level genome assembly of Eucalyptus globulus Labill. provides insights into its genome evolution.</title>
        <authorList>
            <person name="Li X."/>
        </authorList>
    </citation>
    <scope>NUCLEOTIDE SEQUENCE [LARGE SCALE GENOMIC DNA]</scope>
    <source>
        <strain evidence="1">CL2024</strain>
        <tissue evidence="1">Fresh tender leaves</tissue>
    </source>
</reference>
<proteinExistence type="predicted"/>